<organism evidence="1 2">
    <name type="scientific">Johnsonella ignava ATCC 51276</name>
    <dbReference type="NCBI Taxonomy" id="679200"/>
    <lineage>
        <taxon>Bacteria</taxon>
        <taxon>Bacillati</taxon>
        <taxon>Bacillota</taxon>
        <taxon>Clostridia</taxon>
        <taxon>Lachnospirales</taxon>
        <taxon>Lachnospiraceae</taxon>
        <taxon>Johnsonella</taxon>
    </lineage>
</organism>
<comment type="caution">
    <text evidence="1">The sequence shown here is derived from an EMBL/GenBank/DDBJ whole genome shotgun (WGS) entry which is preliminary data.</text>
</comment>
<gene>
    <name evidence="1" type="ORF">HMPREF9333_01974</name>
</gene>
<dbReference type="Proteomes" id="UP000003011">
    <property type="component" value="Unassembled WGS sequence"/>
</dbReference>
<dbReference type="STRING" id="679200.HMPREF9333_01974"/>
<evidence type="ECO:0000313" key="1">
    <source>
        <dbReference type="EMBL" id="EHI54869.1"/>
    </source>
</evidence>
<dbReference type="HOGENOM" id="CLU_213821_0_0_9"/>
<dbReference type="RefSeq" id="WP_005541816.1">
    <property type="nucleotide sequence ID" value="NZ_JH378838.1"/>
</dbReference>
<sequence length="53" mass="6293">MDEWENIEMRIKKAGKRLGQIKIRISILNQKLKHLKAKNEFHKAYSSQSKGLR</sequence>
<dbReference type="PATRIC" id="fig|679200.3.peg.2084"/>
<protein>
    <submittedName>
        <fullName evidence="1">Uncharacterized protein</fullName>
    </submittedName>
</protein>
<dbReference type="eggNOG" id="ENOG5034C3S">
    <property type="taxonomic scope" value="Bacteria"/>
</dbReference>
<dbReference type="EMBL" id="ACZL01000034">
    <property type="protein sequence ID" value="EHI54869.1"/>
    <property type="molecule type" value="Genomic_DNA"/>
</dbReference>
<keyword evidence="2" id="KW-1185">Reference proteome</keyword>
<reference evidence="1 2" key="1">
    <citation type="submission" date="2011-08" db="EMBL/GenBank/DDBJ databases">
        <title>The Genome Sequence of Johnsonella ignava ATCC 51276.</title>
        <authorList>
            <consortium name="The Broad Institute Genome Sequencing Platform"/>
            <person name="Earl A."/>
            <person name="Ward D."/>
            <person name="Feldgarden M."/>
            <person name="Gevers D."/>
            <person name="Izard J."/>
            <person name="Blanton J.M."/>
            <person name="Baranova O.V."/>
            <person name="Dewhirst F.E."/>
            <person name="Young S.K."/>
            <person name="Zeng Q."/>
            <person name="Gargeya S."/>
            <person name="Fitzgerald M."/>
            <person name="Haas B."/>
            <person name="Abouelleil A."/>
            <person name="Alvarado L."/>
            <person name="Arachchi H.M."/>
            <person name="Berlin A."/>
            <person name="Brown A."/>
            <person name="Chapman S.B."/>
            <person name="Chen Z."/>
            <person name="Dunbar C."/>
            <person name="Freedman E."/>
            <person name="Gearin G."/>
            <person name="Gellesch M."/>
            <person name="Goldberg J."/>
            <person name="Griggs A."/>
            <person name="Gujja S."/>
            <person name="Heiman D."/>
            <person name="Howarth C."/>
            <person name="Larson L."/>
            <person name="Lui A."/>
            <person name="MacDonald P.J.P."/>
            <person name="Montmayeur A."/>
            <person name="Murphy C."/>
            <person name="Neiman D."/>
            <person name="Pearson M."/>
            <person name="Priest M."/>
            <person name="Roberts A."/>
            <person name="Saif S."/>
            <person name="Shea T."/>
            <person name="Shenoy N."/>
            <person name="Sisk P."/>
            <person name="Stolte C."/>
            <person name="Sykes S."/>
            <person name="Wortman J."/>
            <person name="Nusbaum C."/>
            <person name="Birren B."/>
        </authorList>
    </citation>
    <scope>NUCLEOTIDE SEQUENCE [LARGE SCALE GENOMIC DNA]</scope>
    <source>
        <strain evidence="1 2">ATCC 51276</strain>
    </source>
</reference>
<accession>G5GK83</accession>
<evidence type="ECO:0000313" key="2">
    <source>
        <dbReference type="Proteomes" id="UP000003011"/>
    </source>
</evidence>
<dbReference type="AlphaFoldDB" id="G5GK83"/>
<proteinExistence type="predicted"/>
<name>G5GK83_9FIRM</name>